<evidence type="ECO:0000256" key="5">
    <source>
        <dbReference type="ARBA" id="ARBA00022695"/>
    </source>
</evidence>
<evidence type="ECO:0000256" key="8">
    <source>
        <dbReference type="ARBA" id="ARBA00022989"/>
    </source>
</evidence>
<evidence type="ECO:0000256" key="6">
    <source>
        <dbReference type="ARBA" id="ARBA00022741"/>
    </source>
</evidence>
<dbReference type="PROSITE" id="PS51794">
    <property type="entry name" value="DAC"/>
    <property type="match status" value="1"/>
</dbReference>
<feature type="transmembrane region" description="Helical" evidence="10">
    <location>
        <begin position="38"/>
        <end position="57"/>
    </location>
</feature>
<evidence type="ECO:0000313" key="13">
    <source>
        <dbReference type="Proteomes" id="UP000663859"/>
    </source>
</evidence>
<comment type="catalytic activity">
    <reaction evidence="1 10">
        <text>2 ATP = 3',3'-c-di-AMP + 2 diphosphate</text>
        <dbReference type="Rhea" id="RHEA:35655"/>
        <dbReference type="ChEBI" id="CHEBI:30616"/>
        <dbReference type="ChEBI" id="CHEBI:33019"/>
        <dbReference type="ChEBI" id="CHEBI:71500"/>
        <dbReference type="EC" id="2.7.7.85"/>
    </reaction>
</comment>
<comment type="subunit">
    <text evidence="10">Probably a homodimer.</text>
</comment>
<protein>
    <recommendedName>
        <fullName evidence="10">Diadenylate cyclase</fullName>
        <shortName evidence="10">DAC</shortName>
        <ecNumber evidence="10">2.7.7.85</ecNumber>
    </recommendedName>
    <alternativeName>
        <fullName evidence="10">Cyclic-di-AMP synthase</fullName>
        <shortName evidence="10">c-di-AMP synthase</shortName>
    </alternativeName>
</protein>
<evidence type="ECO:0000256" key="1">
    <source>
        <dbReference type="ARBA" id="ARBA00000877"/>
    </source>
</evidence>
<dbReference type="EC" id="2.7.7.85" evidence="10"/>
<evidence type="ECO:0000256" key="2">
    <source>
        <dbReference type="ARBA" id="ARBA00022475"/>
    </source>
</evidence>
<dbReference type="PIRSF" id="PIRSF004793">
    <property type="entry name" value="UCP004793"/>
    <property type="match status" value="1"/>
</dbReference>
<keyword evidence="2 10" id="KW-1003">Cell membrane</keyword>
<evidence type="ECO:0000256" key="7">
    <source>
        <dbReference type="ARBA" id="ARBA00022840"/>
    </source>
</evidence>
<dbReference type="GO" id="GO:0004016">
    <property type="term" value="F:adenylate cyclase activity"/>
    <property type="evidence" value="ECO:0007669"/>
    <property type="project" value="UniProtKB-UniRule"/>
</dbReference>
<dbReference type="PANTHER" id="PTHR34185:SF1">
    <property type="entry name" value="DIADENYLATE CYCLASE"/>
    <property type="match status" value="1"/>
</dbReference>
<dbReference type="GO" id="GO:0005524">
    <property type="term" value="F:ATP binding"/>
    <property type="evidence" value="ECO:0007669"/>
    <property type="project" value="UniProtKB-UniRule"/>
</dbReference>
<dbReference type="EMBL" id="CAJNOB010000023">
    <property type="protein sequence ID" value="CAF0698758.1"/>
    <property type="molecule type" value="Genomic_DNA"/>
</dbReference>
<reference evidence="12" key="1">
    <citation type="submission" date="2021-02" db="EMBL/GenBank/DDBJ databases">
        <authorList>
            <person name="Cremers G."/>
            <person name="Picone N."/>
        </authorList>
    </citation>
    <scope>NUCLEOTIDE SEQUENCE</scope>
    <source>
        <strain evidence="12">PQ17</strain>
    </source>
</reference>
<comment type="function">
    <text evidence="10">Catalyzes the condensation of 2 ATP molecules into cyclic di-AMP (c-di-AMP), a second messenger used to regulate differing processes in different bacteria.</text>
</comment>
<keyword evidence="7 10" id="KW-0067">ATP-binding</keyword>
<dbReference type="Pfam" id="PF02457">
    <property type="entry name" value="DAC"/>
    <property type="match status" value="1"/>
</dbReference>
<evidence type="ECO:0000256" key="3">
    <source>
        <dbReference type="ARBA" id="ARBA00022679"/>
    </source>
</evidence>
<dbReference type="InterPro" id="IPR003390">
    <property type="entry name" value="DNA_integrity_scan_DisA_N"/>
</dbReference>
<dbReference type="PANTHER" id="PTHR34185">
    <property type="entry name" value="DIADENYLATE CYCLASE"/>
    <property type="match status" value="1"/>
</dbReference>
<keyword evidence="13" id="KW-1185">Reference proteome</keyword>
<evidence type="ECO:0000259" key="11">
    <source>
        <dbReference type="PROSITE" id="PS51794"/>
    </source>
</evidence>
<keyword evidence="9 10" id="KW-0472">Membrane</keyword>
<dbReference type="Pfam" id="PF19293">
    <property type="entry name" value="CdaA_N"/>
    <property type="match status" value="1"/>
</dbReference>
<comment type="similarity">
    <text evidence="10">Belongs to the adenylate cyclase family. DacA/CdaA subfamily.</text>
</comment>
<dbReference type="Proteomes" id="UP000663859">
    <property type="component" value="Unassembled WGS sequence"/>
</dbReference>
<sequence>MVKIGPFHLSWIVEIVLIATAIYQIWKLLEGTRGARVLTGLATVLVTVTLAAHLFHLRVIMEIIRLFSPSFFLAVIVLFQPELRQILAELGTRPRVGAARPREELIEEMVTAVESLQRERFGALMAIEREDYYLPGRETGTLLHAKLSADLLVTIFYPRTPLHDGGVIIRGDEIVAAAAIFPLTQREQLERRLGLRHRAAIGLSEETDAVVVVLSEETGIISIACKGVLERPYDPDGLRTRLTELLL</sequence>
<evidence type="ECO:0000313" key="12">
    <source>
        <dbReference type="EMBL" id="CAF0698758.1"/>
    </source>
</evidence>
<dbReference type="Gene3D" id="3.40.1700.10">
    <property type="entry name" value="DNA integrity scanning protein, DisA, N-terminal domain"/>
    <property type="match status" value="1"/>
</dbReference>
<feature type="domain" description="DAC" evidence="11">
    <location>
        <begin position="80"/>
        <end position="235"/>
    </location>
</feature>
<dbReference type="InterPro" id="IPR036888">
    <property type="entry name" value="DNA_integrity_DisA_N_sf"/>
</dbReference>
<keyword evidence="5 10" id="KW-0548">Nucleotidyltransferase</keyword>
<accession>A0A8J2BTA5</accession>
<dbReference type="GO" id="GO:0006171">
    <property type="term" value="P:cAMP biosynthetic process"/>
    <property type="evidence" value="ECO:0007669"/>
    <property type="project" value="InterPro"/>
</dbReference>
<dbReference type="NCBIfam" id="TIGR00159">
    <property type="entry name" value="diadenylate cyclase CdaA"/>
    <property type="match status" value="1"/>
</dbReference>
<dbReference type="HAMAP" id="MF_01499">
    <property type="entry name" value="DacA"/>
    <property type="match status" value="1"/>
</dbReference>
<organism evidence="12 13">
    <name type="scientific">Candidatus Methylacidithermus pantelleriae</name>
    <dbReference type="NCBI Taxonomy" id="2744239"/>
    <lineage>
        <taxon>Bacteria</taxon>
        <taxon>Pseudomonadati</taxon>
        <taxon>Verrucomicrobiota</taxon>
        <taxon>Methylacidiphilae</taxon>
        <taxon>Methylacidiphilales</taxon>
        <taxon>Methylacidiphilaceae</taxon>
        <taxon>Candidatus Methylacidithermus</taxon>
    </lineage>
</organism>
<evidence type="ECO:0000256" key="4">
    <source>
        <dbReference type="ARBA" id="ARBA00022692"/>
    </source>
</evidence>
<dbReference type="AlphaFoldDB" id="A0A8J2BTA5"/>
<comment type="caution">
    <text evidence="12">The sequence shown here is derived from an EMBL/GenBank/DDBJ whole genome shotgun (WGS) entry which is preliminary data.</text>
</comment>
<dbReference type="InterPro" id="IPR050338">
    <property type="entry name" value="DisA"/>
</dbReference>
<keyword evidence="4 10" id="KW-0812">Transmembrane</keyword>
<feature type="transmembrane region" description="Helical" evidence="10">
    <location>
        <begin position="63"/>
        <end position="79"/>
    </location>
</feature>
<dbReference type="GO" id="GO:0106408">
    <property type="term" value="F:diadenylate cyclase activity"/>
    <property type="evidence" value="ECO:0007669"/>
    <property type="project" value="UniProtKB-EC"/>
</dbReference>
<dbReference type="InterPro" id="IPR014046">
    <property type="entry name" value="C-di-AMP_synthase"/>
</dbReference>
<name>A0A8J2BTA5_9BACT</name>
<keyword evidence="3 10" id="KW-0808">Transferase</keyword>
<keyword evidence="8 10" id="KW-1133">Transmembrane helix</keyword>
<proteinExistence type="inferred from homology"/>
<dbReference type="InterPro" id="IPR045585">
    <property type="entry name" value="CdaA_N"/>
</dbReference>
<gene>
    <name evidence="10 12" type="primary">dacA</name>
    <name evidence="12" type="ORF">MPNT_30009</name>
</gene>
<dbReference type="SUPFAM" id="SSF143597">
    <property type="entry name" value="YojJ-like"/>
    <property type="match status" value="1"/>
</dbReference>
<feature type="transmembrane region" description="Helical" evidence="10">
    <location>
        <begin position="6"/>
        <end position="26"/>
    </location>
</feature>
<dbReference type="InterPro" id="IPR034701">
    <property type="entry name" value="CdaA"/>
</dbReference>
<keyword evidence="6 10" id="KW-0547">Nucleotide-binding</keyword>
<evidence type="ECO:0000256" key="10">
    <source>
        <dbReference type="HAMAP-Rule" id="MF_01499"/>
    </source>
</evidence>
<evidence type="ECO:0000256" key="9">
    <source>
        <dbReference type="ARBA" id="ARBA00023136"/>
    </source>
</evidence>
<comment type="caution">
    <text evidence="10">Lacks conserved residue(s) required for the propagation of feature annotation.</text>
</comment>
<dbReference type="RefSeq" id="WP_236027874.1">
    <property type="nucleotide sequence ID" value="NZ_CAJNOB010000023.1"/>
</dbReference>